<dbReference type="GO" id="GO:0005739">
    <property type="term" value="C:mitochondrion"/>
    <property type="evidence" value="ECO:0007669"/>
    <property type="project" value="UniProtKB-SubCell"/>
</dbReference>
<accession>A0AAN7VC58</accession>
<evidence type="ECO:0000256" key="17">
    <source>
        <dbReference type="ARBA" id="ARBA00061542"/>
    </source>
</evidence>
<dbReference type="GO" id="GO:0046872">
    <property type="term" value="F:metal ion binding"/>
    <property type="evidence" value="ECO:0007669"/>
    <property type="project" value="UniProtKB-KW"/>
</dbReference>
<keyword evidence="6 25" id="KW-0479">Metal-binding</keyword>
<dbReference type="GO" id="GO:0004474">
    <property type="term" value="F:malate synthase activity"/>
    <property type="evidence" value="ECO:0007669"/>
    <property type="project" value="UniProtKB-EC"/>
</dbReference>
<dbReference type="EC" id="4.1.3.25" evidence="19"/>
<dbReference type="PANTHER" id="PTHR11105:SF0">
    <property type="entry name" value="CITRAMALYL-COA LYASE, MITOCHONDRIAL"/>
    <property type="match status" value="1"/>
</dbReference>
<evidence type="ECO:0000256" key="15">
    <source>
        <dbReference type="ARBA" id="ARBA00051672"/>
    </source>
</evidence>
<evidence type="ECO:0000256" key="25">
    <source>
        <dbReference type="PIRSR" id="PIRSR015582-2"/>
    </source>
</evidence>
<dbReference type="PANTHER" id="PTHR11105">
    <property type="entry name" value="CITRATE LYASE SUBUNIT BETA-RELATED"/>
    <property type="match status" value="1"/>
</dbReference>
<dbReference type="FunFam" id="3.20.20.60:FF:000014">
    <property type="entry name" value="Citrate lyase subunit beta-like protein"/>
    <property type="match status" value="1"/>
</dbReference>
<protein>
    <recommendedName>
        <fullName evidence="20">Citramalyl-CoA lyase, mitochondrial</fullName>
        <ecNumber evidence="4">2.3.3.9</ecNumber>
        <ecNumber evidence="18">3.1.2.30</ecNumber>
        <ecNumber evidence="19">4.1.3.25</ecNumber>
    </recommendedName>
    <alternativeName>
        <fullName evidence="22">(3S)-malyl-CoA thioesterase</fullName>
    </alternativeName>
    <alternativeName>
        <fullName evidence="23">Beta-methylmalate synthase</fullName>
    </alternativeName>
    <alternativeName>
        <fullName evidence="21">Malate synthase</fullName>
    </alternativeName>
</protein>
<evidence type="ECO:0000256" key="11">
    <source>
        <dbReference type="ARBA" id="ARBA00023128"/>
    </source>
</evidence>
<feature type="binding site" evidence="24">
    <location>
        <position position="92"/>
    </location>
    <ligand>
        <name>substrate</name>
    </ligand>
</feature>
<evidence type="ECO:0000256" key="9">
    <source>
        <dbReference type="ARBA" id="ARBA00022946"/>
    </source>
</evidence>
<name>A0AAN7VC58_9COLE</name>
<evidence type="ECO:0000259" key="26">
    <source>
        <dbReference type="Pfam" id="PF03328"/>
    </source>
</evidence>
<gene>
    <name evidence="27" type="ORF">RI129_009261</name>
</gene>
<dbReference type="Proteomes" id="UP001329430">
    <property type="component" value="Chromosome 7"/>
</dbReference>
<feature type="domain" description="HpcH/HpaI aldolase/citrate lyase" evidence="26">
    <location>
        <begin position="28"/>
        <end position="257"/>
    </location>
</feature>
<comment type="caution">
    <text evidence="27">The sequence shown here is derived from an EMBL/GenBank/DDBJ whole genome shotgun (WGS) entry which is preliminary data.</text>
</comment>
<evidence type="ECO:0000256" key="4">
    <source>
        <dbReference type="ARBA" id="ARBA00012636"/>
    </source>
</evidence>
<evidence type="ECO:0000256" key="18">
    <source>
        <dbReference type="ARBA" id="ARBA00066460"/>
    </source>
</evidence>
<evidence type="ECO:0000256" key="7">
    <source>
        <dbReference type="ARBA" id="ARBA00022801"/>
    </source>
</evidence>
<comment type="catalytic activity">
    <reaction evidence="15">
        <text>(3S)-citramalyl-CoA = pyruvate + acetyl-CoA</text>
        <dbReference type="Rhea" id="RHEA:22612"/>
        <dbReference type="ChEBI" id="CHEBI:15361"/>
        <dbReference type="ChEBI" id="CHEBI:57288"/>
        <dbReference type="ChEBI" id="CHEBI:58668"/>
        <dbReference type="EC" id="4.1.3.25"/>
    </reaction>
</comment>
<evidence type="ECO:0000256" key="12">
    <source>
        <dbReference type="ARBA" id="ARBA00023239"/>
    </source>
</evidence>
<reference evidence="27 28" key="1">
    <citation type="journal article" date="2024" name="Insects">
        <title>An Improved Chromosome-Level Genome Assembly of the Firefly Pyrocoelia pectoralis.</title>
        <authorList>
            <person name="Fu X."/>
            <person name="Meyer-Rochow V.B."/>
            <person name="Ballantyne L."/>
            <person name="Zhu X."/>
        </authorList>
    </citation>
    <scope>NUCLEOTIDE SEQUENCE [LARGE SCALE GENOMIC DNA]</scope>
    <source>
        <strain evidence="27">XCY_ONT2</strain>
    </source>
</reference>
<dbReference type="GO" id="GO:0016787">
    <property type="term" value="F:hydrolase activity"/>
    <property type="evidence" value="ECO:0007669"/>
    <property type="project" value="UniProtKB-KW"/>
</dbReference>
<evidence type="ECO:0000256" key="13">
    <source>
        <dbReference type="ARBA" id="ARBA00047918"/>
    </source>
</evidence>
<keyword evidence="11" id="KW-0496">Mitochondrion</keyword>
<evidence type="ECO:0000256" key="21">
    <source>
        <dbReference type="ARBA" id="ARBA00076231"/>
    </source>
</evidence>
<dbReference type="EC" id="3.1.2.30" evidence="18"/>
<dbReference type="GO" id="GO:0106064">
    <property type="term" value="P:regulation of cobalamin metabolic process"/>
    <property type="evidence" value="ECO:0007669"/>
    <property type="project" value="TreeGrafter"/>
</dbReference>
<dbReference type="InterPro" id="IPR040442">
    <property type="entry name" value="Pyrv_kinase-like_dom_sf"/>
</dbReference>
<keyword evidence="8 25" id="KW-0460">Magnesium</keyword>
<evidence type="ECO:0000256" key="2">
    <source>
        <dbReference type="ARBA" id="ARBA00004173"/>
    </source>
</evidence>
<comment type="subunit">
    <text evidence="3">Homotrimer.</text>
</comment>
<organism evidence="27 28">
    <name type="scientific">Pyrocoelia pectoralis</name>
    <dbReference type="NCBI Taxonomy" id="417401"/>
    <lineage>
        <taxon>Eukaryota</taxon>
        <taxon>Metazoa</taxon>
        <taxon>Ecdysozoa</taxon>
        <taxon>Arthropoda</taxon>
        <taxon>Hexapoda</taxon>
        <taxon>Insecta</taxon>
        <taxon>Pterygota</taxon>
        <taxon>Neoptera</taxon>
        <taxon>Endopterygota</taxon>
        <taxon>Coleoptera</taxon>
        <taxon>Polyphaga</taxon>
        <taxon>Elateriformia</taxon>
        <taxon>Elateroidea</taxon>
        <taxon>Lampyridae</taxon>
        <taxon>Lampyrinae</taxon>
        <taxon>Pyrocoelia</taxon>
    </lineage>
</organism>
<evidence type="ECO:0000256" key="6">
    <source>
        <dbReference type="ARBA" id="ARBA00022723"/>
    </source>
</evidence>
<evidence type="ECO:0000256" key="24">
    <source>
        <dbReference type="PIRSR" id="PIRSR015582-1"/>
    </source>
</evidence>
<feature type="binding site" evidence="25">
    <location>
        <position position="189"/>
    </location>
    <ligand>
        <name>Mg(2+)</name>
        <dbReference type="ChEBI" id="CHEBI:18420"/>
    </ligand>
</feature>
<evidence type="ECO:0000256" key="19">
    <source>
        <dbReference type="ARBA" id="ARBA00066840"/>
    </source>
</evidence>
<dbReference type="SUPFAM" id="SSF51621">
    <property type="entry name" value="Phosphoenolpyruvate/pyruvate domain"/>
    <property type="match status" value="1"/>
</dbReference>
<dbReference type="InterPro" id="IPR005000">
    <property type="entry name" value="Aldolase/citrate-lyase_domain"/>
</dbReference>
<evidence type="ECO:0000256" key="23">
    <source>
        <dbReference type="ARBA" id="ARBA00083020"/>
    </source>
</evidence>
<dbReference type="EC" id="2.3.3.9" evidence="4"/>
<comment type="similarity">
    <text evidence="17">Belongs to the HpcH/HpaI aldolase family. Citrate lyase beta subunit-like subfamily.</text>
</comment>
<comment type="cofactor">
    <cofactor evidence="1">
        <name>Mg(2+)</name>
        <dbReference type="ChEBI" id="CHEBI:18420"/>
    </cofactor>
</comment>
<dbReference type="Gene3D" id="3.20.20.60">
    <property type="entry name" value="Phosphoenolpyruvate-binding domains"/>
    <property type="match status" value="1"/>
</dbReference>
<keyword evidence="7" id="KW-0378">Hydrolase</keyword>
<comment type="catalytic activity">
    <reaction evidence="14">
        <text>propanoyl-CoA + glyoxylate + H2O = 3-methylmalate + CoA + H(+)</text>
        <dbReference type="Rhea" id="RHEA:47628"/>
        <dbReference type="ChEBI" id="CHEBI:15377"/>
        <dbReference type="ChEBI" id="CHEBI:15378"/>
        <dbReference type="ChEBI" id="CHEBI:36655"/>
        <dbReference type="ChEBI" id="CHEBI:57287"/>
        <dbReference type="ChEBI" id="CHEBI:57392"/>
        <dbReference type="ChEBI" id="CHEBI:87810"/>
    </reaction>
</comment>
<comment type="subcellular location">
    <subcellularLocation>
        <location evidence="2">Mitochondrion</location>
    </subcellularLocation>
</comment>
<dbReference type="PIRSF" id="PIRSF015582">
    <property type="entry name" value="Cit_lyase_B"/>
    <property type="match status" value="1"/>
</dbReference>
<keyword evidence="28" id="KW-1185">Reference proteome</keyword>
<sequence>MNFLKLLNYVGKLHRGTLISVRHYTPRRALMYVPGDDIRKLSKAFTLNVDCITMDCEDGVALNKKETARNTIRNILDTEKNVVKRNYDRAVRVNPVTSEFCQCDLRAVLTAKYLPDTILLPKVDDKEQLKWFLDQVNSLIIERKEIIDLIIYVESAVGVINFYDNCKYAIELSQTGKISLAGVVFGSDDLCASIGITRSSDGAELLYARQKIVLISKAFNLQAIDMVHIDYKDLAGLKKYAEQGAQMGYTGKQVIHPDQIPIVQDAFLPSKRQVEWATGLLESFQEHQLKGKGAFVYKGNMIDMPTMKQAQNVMDIFKLTSSNV</sequence>
<evidence type="ECO:0000313" key="27">
    <source>
        <dbReference type="EMBL" id="KAK5640714.1"/>
    </source>
</evidence>
<evidence type="ECO:0000256" key="16">
    <source>
        <dbReference type="ARBA" id="ARBA00055540"/>
    </source>
</evidence>
<evidence type="ECO:0000256" key="14">
    <source>
        <dbReference type="ARBA" id="ARBA00051623"/>
    </source>
</evidence>
<dbReference type="InterPro" id="IPR011206">
    <property type="entry name" value="Citrate_lyase_beta/mcl1/mcl2"/>
</dbReference>
<feature type="binding site" evidence="25">
    <location>
        <position position="154"/>
    </location>
    <ligand>
        <name>Mg(2+)</name>
        <dbReference type="ChEBI" id="CHEBI:18420"/>
    </ligand>
</feature>
<evidence type="ECO:0000256" key="3">
    <source>
        <dbReference type="ARBA" id="ARBA00011233"/>
    </source>
</evidence>
<keyword evidence="9" id="KW-0809">Transit peptide</keyword>
<evidence type="ECO:0000256" key="8">
    <source>
        <dbReference type="ARBA" id="ARBA00022842"/>
    </source>
</evidence>
<feature type="binding site" evidence="24">
    <location>
        <position position="154"/>
    </location>
    <ligand>
        <name>substrate</name>
    </ligand>
</feature>
<dbReference type="EMBL" id="JAVRBK010000007">
    <property type="protein sequence ID" value="KAK5640714.1"/>
    <property type="molecule type" value="Genomic_DNA"/>
</dbReference>
<evidence type="ECO:0000256" key="22">
    <source>
        <dbReference type="ARBA" id="ARBA00076788"/>
    </source>
</evidence>
<dbReference type="GO" id="GO:0047777">
    <property type="term" value="F:(S)-citramalyl-CoA lyase activity"/>
    <property type="evidence" value="ECO:0007669"/>
    <property type="project" value="UniProtKB-EC"/>
</dbReference>
<dbReference type="InterPro" id="IPR040186">
    <property type="entry name" value="Citramalyl-CoA_lyase"/>
</dbReference>
<evidence type="ECO:0000256" key="10">
    <source>
        <dbReference type="ARBA" id="ARBA00022990"/>
    </source>
</evidence>
<evidence type="ECO:0000256" key="5">
    <source>
        <dbReference type="ARBA" id="ARBA00022679"/>
    </source>
</evidence>
<comment type="catalytic activity">
    <reaction evidence="13">
        <text>glyoxylate + acetyl-CoA + H2O = (S)-malate + CoA + H(+)</text>
        <dbReference type="Rhea" id="RHEA:18181"/>
        <dbReference type="ChEBI" id="CHEBI:15377"/>
        <dbReference type="ChEBI" id="CHEBI:15378"/>
        <dbReference type="ChEBI" id="CHEBI:15589"/>
        <dbReference type="ChEBI" id="CHEBI:36655"/>
        <dbReference type="ChEBI" id="CHEBI:57287"/>
        <dbReference type="ChEBI" id="CHEBI:57288"/>
        <dbReference type="EC" id="2.3.3.9"/>
    </reaction>
</comment>
<proteinExistence type="inferred from homology"/>
<evidence type="ECO:0000313" key="28">
    <source>
        <dbReference type="Proteomes" id="UP001329430"/>
    </source>
</evidence>
<dbReference type="AlphaFoldDB" id="A0AAN7VC58"/>
<keyword evidence="5" id="KW-0808">Transferase</keyword>
<dbReference type="Pfam" id="PF03328">
    <property type="entry name" value="HpcH_HpaI"/>
    <property type="match status" value="1"/>
</dbReference>
<evidence type="ECO:0000256" key="1">
    <source>
        <dbReference type="ARBA" id="ARBA00001946"/>
    </source>
</evidence>
<comment type="function">
    <text evidence="16">Mitochondrial citramalyl-CoA lyase indirectly involved in the vitamin B12 metabolism. Converts citramalyl-CoA into acetyl-CoA and pyruvate in the C5-dicarboxylate catabolism pathway. The C5-dicarboxylate catabolism pathway is required to detoxify itaconate, a vitamin B12-poisoning metabolite. Also acts as a malate synthase in vitro, converting glyoxylate and acetyl-CoA to malate. Also displays malyl-CoA thioesterase activity. Also acts as a beta-methylmalate synthase in vitro, by mediating conversion of glyoxylate and propionyl-CoA to beta-methylmalate. Also has very weak citramalate synthase activity in vitro.</text>
</comment>
<keyword evidence="12" id="KW-0456">Lyase</keyword>
<evidence type="ECO:0000256" key="20">
    <source>
        <dbReference type="ARBA" id="ARBA00072098"/>
    </source>
</evidence>
<keyword evidence="10" id="KW-0007">Acetylation</keyword>
<dbReference type="InterPro" id="IPR015813">
    <property type="entry name" value="Pyrv/PenolPyrv_kinase-like_dom"/>
</dbReference>